<dbReference type="Gene3D" id="2.40.160.20">
    <property type="match status" value="1"/>
</dbReference>
<proteinExistence type="predicted"/>
<evidence type="ECO:0000256" key="1">
    <source>
        <dbReference type="SAM" id="SignalP"/>
    </source>
</evidence>
<feature type="chain" id="PRO_5045837916" evidence="1">
    <location>
        <begin position="25"/>
        <end position="158"/>
    </location>
</feature>
<dbReference type="RefSeq" id="WP_237852493.1">
    <property type="nucleotide sequence ID" value="NZ_JAKLWS010000003.1"/>
</dbReference>
<evidence type="ECO:0000313" key="3">
    <source>
        <dbReference type="Proteomes" id="UP001165366"/>
    </source>
</evidence>
<name>A0ABS9K9X0_9BACT</name>
<gene>
    <name evidence="2" type="ORF">L6773_03665</name>
</gene>
<reference evidence="2" key="2">
    <citation type="submission" date="2024-05" db="EMBL/GenBank/DDBJ databases">
        <title>Rhodohalobacter halophilus gen. nov., sp. nov., a moderately halophilic member of the family Balneolaceae.</title>
        <authorList>
            <person name="Xia J."/>
        </authorList>
    </citation>
    <scope>NUCLEOTIDE SEQUENCE</scope>
    <source>
        <strain evidence="2">WB101</strain>
    </source>
</reference>
<evidence type="ECO:0000313" key="2">
    <source>
        <dbReference type="EMBL" id="MCG2587650.1"/>
    </source>
</evidence>
<organism evidence="2 3">
    <name type="scientific">Rhodohalobacter sulfatireducens</name>
    <dbReference type="NCBI Taxonomy" id="2911366"/>
    <lineage>
        <taxon>Bacteria</taxon>
        <taxon>Pseudomonadati</taxon>
        <taxon>Balneolota</taxon>
        <taxon>Balneolia</taxon>
        <taxon>Balneolales</taxon>
        <taxon>Balneolaceae</taxon>
        <taxon>Rhodohalobacter</taxon>
    </lineage>
</organism>
<dbReference type="InterPro" id="IPR011250">
    <property type="entry name" value="OMP/PagP_B-barrel"/>
</dbReference>
<dbReference type="Proteomes" id="UP001165366">
    <property type="component" value="Unassembled WGS sequence"/>
</dbReference>
<keyword evidence="3" id="KW-1185">Reference proteome</keyword>
<dbReference type="SUPFAM" id="SSF56925">
    <property type="entry name" value="OMPA-like"/>
    <property type="match status" value="1"/>
</dbReference>
<feature type="signal peptide" evidence="1">
    <location>
        <begin position="1"/>
        <end position="24"/>
    </location>
</feature>
<dbReference type="EMBL" id="JAKLWS010000003">
    <property type="protein sequence ID" value="MCG2587650.1"/>
    <property type="molecule type" value="Genomic_DNA"/>
</dbReference>
<comment type="caution">
    <text evidence="2">The sequence shown here is derived from an EMBL/GenBank/DDBJ whole genome shotgun (WGS) entry which is preliminary data.</text>
</comment>
<reference evidence="2" key="1">
    <citation type="submission" date="2022-01" db="EMBL/GenBank/DDBJ databases">
        <authorList>
            <person name="Wang Y."/>
        </authorList>
    </citation>
    <scope>NUCLEOTIDE SEQUENCE</scope>
    <source>
        <strain evidence="2">WB101</strain>
    </source>
</reference>
<keyword evidence="1" id="KW-0732">Signal</keyword>
<sequence>MRTLLKLSTLFLALLILNPQQSEAQIKAGLGAAFASDIEQVGVQGDLHYRIADLPVQIGGSLVYYIPKDNRDFLEANLNGSFIFYEESMFKSYLYAGLYLARSEINNQNSSVLNRAIGMNVGVGAEYDFGPLLGFGDLKYVTGEFNQPNFAIGLRLPF</sequence>
<accession>A0ABS9K9X0</accession>
<protein>
    <submittedName>
        <fullName evidence="2">Porin family protein</fullName>
    </submittedName>
</protein>